<keyword evidence="3" id="KW-1185">Reference proteome</keyword>
<dbReference type="EMBL" id="LXQA010104369">
    <property type="protein sequence ID" value="MCI17205.1"/>
    <property type="molecule type" value="Genomic_DNA"/>
</dbReference>
<dbReference type="Pfam" id="PF23726">
    <property type="entry name" value="Beta-prop_RSE1_2nd"/>
    <property type="match status" value="1"/>
</dbReference>
<evidence type="ECO:0000313" key="2">
    <source>
        <dbReference type="EMBL" id="MCI17205.1"/>
    </source>
</evidence>
<evidence type="ECO:0000259" key="1">
    <source>
        <dbReference type="Pfam" id="PF23726"/>
    </source>
</evidence>
<proteinExistence type="predicted"/>
<sequence length="91" mass="10058">MSYLLCALGDGHLLNFMLNTSTGELTDRKKVSLGTQPITLRTFSSKNTTHVFAASDRPTVIYSSNKKLLYSNVNLKEVSHMCPFNSAAFPD</sequence>
<name>A0A392Q1T4_9FABA</name>
<keyword evidence="2" id="KW-0238">DNA-binding</keyword>
<accession>A0A392Q1T4</accession>
<dbReference type="InterPro" id="IPR050358">
    <property type="entry name" value="RSE1/DDB1/CFT1"/>
</dbReference>
<protein>
    <submittedName>
        <fullName evidence="2">Damaged DNA-binding protein 1A</fullName>
    </submittedName>
</protein>
<evidence type="ECO:0000313" key="3">
    <source>
        <dbReference type="Proteomes" id="UP000265520"/>
    </source>
</evidence>
<feature type="domain" description="RSE1/DDB1/CPSF1 second beta-propeller" evidence="1">
    <location>
        <begin position="3"/>
        <end position="90"/>
    </location>
</feature>
<reference evidence="2 3" key="1">
    <citation type="journal article" date="2018" name="Front. Plant Sci.">
        <title>Red Clover (Trifolium pratense) and Zigzag Clover (T. medium) - A Picture of Genomic Similarities and Differences.</title>
        <authorList>
            <person name="Dluhosova J."/>
            <person name="Istvanek J."/>
            <person name="Nedelnik J."/>
            <person name="Repkova J."/>
        </authorList>
    </citation>
    <scope>NUCLEOTIDE SEQUENCE [LARGE SCALE GENOMIC DNA]</scope>
    <source>
        <strain evidence="3">cv. 10/8</strain>
        <tissue evidence="2">Leaf</tissue>
    </source>
</reference>
<dbReference type="Gene3D" id="2.130.10.10">
    <property type="entry name" value="YVTN repeat-like/Quinoprotein amine dehydrogenase"/>
    <property type="match status" value="1"/>
</dbReference>
<dbReference type="AlphaFoldDB" id="A0A392Q1T4"/>
<dbReference type="InterPro" id="IPR015943">
    <property type="entry name" value="WD40/YVTN_repeat-like_dom_sf"/>
</dbReference>
<dbReference type="InterPro" id="IPR058543">
    <property type="entry name" value="Beta-prop_RSE1/DDB1/CPSF1_2nd"/>
</dbReference>
<organism evidence="2 3">
    <name type="scientific">Trifolium medium</name>
    <dbReference type="NCBI Taxonomy" id="97028"/>
    <lineage>
        <taxon>Eukaryota</taxon>
        <taxon>Viridiplantae</taxon>
        <taxon>Streptophyta</taxon>
        <taxon>Embryophyta</taxon>
        <taxon>Tracheophyta</taxon>
        <taxon>Spermatophyta</taxon>
        <taxon>Magnoliopsida</taxon>
        <taxon>eudicotyledons</taxon>
        <taxon>Gunneridae</taxon>
        <taxon>Pentapetalae</taxon>
        <taxon>rosids</taxon>
        <taxon>fabids</taxon>
        <taxon>Fabales</taxon>
        <taxon>Fabaceae</taxon>
        <taxon>Papilionoideae</taxon>
        <taxon>50 kb inversion clade</taxon>
        <taxon>NPAAA clade</taxon>
        <taxon>Hologalegina</taxon>
        <taxon>IRL clade</taxon>
        <taxon>Trifolieae</taxon>
        <taxon>Trifolium</taxon>
    </lineage>
</organism>
<dbReference type="GO" id="GO:0003677">
    <property type="term" value="F:DNA binding"/>
    <property type="evidence" value="ECO:0007669"/>
    <property type="project" value="UniProtKB-KW"/>
</dbReference>
<dbReference type="Proteomes" id="UP000265520">
    <property type="component" value="Unassembled WGS sequence"/>
</dbReference>
<feature type="non-terminal residue" evidence="2">
    <location>
        <position position="91"/>
    </location>
</feature>
<dbReference type="PANTHER" id="PTHR10644">
    <property type="entry name" value="DNA REPAIR/RNA PROCESSING CPSF FAMILY"/>
    <property type="match status" value="1"/>
</dbReference>
<comment type="caution">
    <text evidence="2">The sequence shown here is derived from an EMBL/GenBank/DDBJ whole genome shotgun (WGS) entry which is preliminary data.</text>
</comment>